<dbReference type="InterPro" id="IPR045870">
    <property type="entry name" value="TryX_NRX_thioredoxin_dom"/>
</dbReference>
<dbReference type="InterPro" id="IPR017937">
    <property type="entry name" value="Thioredoxin_CS"/>
</dbReference>
<dbReference type="PANTHER" id="PTHR13871">
    <property type="entry name" value="THIOREDOXIN"/>
    <property type="match status" value="1"/>
</dbReference>
<reference evidence="11" key="1">
    <citation type="journal article" date="2019" name="Gigascience">
        <title>De novo genome assembly of the endangered Acer yangbiense, a plant species with extremely small populations endemic to Yunnan Province, China.</title>
        <authorList>
            <person name="Yang J."/>
            <person name="Wariss H.M."/>
            <person name="Tao L."/>
            <person name="Zhang R."/>
            <person name="Yun Q."/>
            <person name="Hollingsworth P."/>
            <person name="Dao Z."/>
            <person name="Luo G."/>
            <person name="Guo H."/>
            <person name="Ma Y."/>
            <person name="Sun W."/>
        </authorList>
    </citation>
    <scope>NUCLEOTIDE SEQUENCE [LARGE SCALE GENOMIC DNA]</scope>
    <source>
        <strain evidence="11">cv. Malutang</strain>
    </source>
</reference>
<dbReference type="PROSITE" id="PS00194">
    <property type="entry name" value="THIOREDOXIN_1"/>
    <property type="match status" value="1"/>
</dbReference>
<feature type="region of interest" description="Disordered" evidence="8">
    <location>
        <begin position="58"/>
        <end position="88"/>
    </location>
</feature>
<dbReference type="CDD" id="cd03009">
    <property type="entry name" value="TryX_like_TryX_NRX"/>
    <property type="match status" value="2"/>
</dbReference>
<evidence type="ECO:0000256" key="8">
    <source>
        <dbReference type="SAM" id="MobiDB-lite"/>
    </source>
</evidence>
<dbReference type="InterPro" id="IPR013766">
    <property type="entry name" value="Thioredoxin_domain"/>
</dbReference>
<keyword evidence="4" id="KW-0520">NAD</keyword>
<dbReference type="InterPro" id="IPR036249">
    <property type="entry name" value="Thioredoxin-like_sf"/>
</dbReference>
<feature type="region of interest" description="Disordered" evidence="8">
    <location>
        <begin position="1"/>
        <end position="21"/>
    </location>
</feature>
<evidence type="ECO:0000256" key="3">
    <source>
        <dbReference type="ARBA" id="ARBA00023002"/>
    </source>
</evidence>
<evidence type="ECO:0000256" key="6">
    <source>
        <dbReference type="ARBA" id="ARBA00047388"/>
    </source>
</evidence>
<dbReference type="InterPro" id="IPR012336">
    <property type="entry name" value="Thioredoxin-like_fold"/>
</dbReference>
<evidence type="ECO:0000256" key="4">
    <source>
        <dbReference type="ARBA" id="ARBA00023027"/>
    </source>
</evidence>
<dbReference type="Gene3D" id="3.40.30.10">
    <property type="entry name" value="Glutaredoxin"/>
    <property type="match status" value="3"/>
</dbReference>
<keyword evidence="3" id="KW-0560">Oxidoreductase</keyword>
<dbReference type="EMBL" id="VAHF01000008">
    <property type="protein sequence ID" value="TXG56288.1"/>
    <property type="molecule type" value="Genomic_DNA"/>
</dbReference>
<feature type="compositionally biased region" description="Polar residues" evidence="8">
    <location>
        <begin position="1"/>
        <end position="12"/>
    </location>
</feature>
<dbReference type="InterPro" id="IPR052259">
    <property type="entry name" value="Nucleoredoxin-like"/>
</dbReference>
<evidence type="ECO:0000313" key="10">
    <source>
        <dbReference type="EMBL" id="TXG56288.1"/>
    </source>
</evidence>
<dbReference type="EC" id="1.8.1.8" evidence="1"/>
<feature type="domain" description="Thioredoxin" evidence="9">
    <location>
        <begin position="117"/>
        <end position="266"/>
    </location>
</feature>
<dbReference type="SUPFAM" id="SSF52833">
    <property type="entry name" value="Thioredoxin-like"/>
    <property type="match status" value="3"/>
</dbReference>
<dbReference type="PANTHER" id="PTHR13871:SF96">
    <property type="entry name" value="THIOREDOXIN DOMAIN-CONTAINING PROTEIN"/>
    <property type="match status" value="1"/>
</dbReference>
<dbReference type="OrthoDB" id="409136at2759"/>
<evidence type="ECO:0000259" key="9">
    <source>
        <dbReference type="PROSITE" id="PS51352"/>
    </source>
</evidence>
<feature type="domain" description="Thioredoxin" evidence="9">
    <location>
        <begin position="431"/>
        <end position="586"/>
    </location>
</feature>
<dbReference type="SUPFAM" id="SSF57889">
    <property type="entry name" value="Cysteine-rich domain"/>
    <property type="match status" value="1"/>
</dbReference>
<comment type="catalytic activity">
    <reaction evidence="6">
        <text>[protein]-dithiol + NAD(+) = [protein]-disulfide + NADH + H(+)</text>
        <dbReference type="Rhea" id="RHEA:18749"/>
        <dbReference type="Rhea" id="RHEA-COMP:10593"/>
        <dbReference type="Rhea" id="RHEA-COMP:10594"/>
        <dbReference type="ChEBI" id="CHEBI:15378"/>
        <dbReference type="ChEBI" id="CHEBI:29950"/>
        <dbReference type="ChEBI" id="CHEBI:50058"/>
        <dbReference type="ChEBI" id="CHEBI:57540"/>
        <dbReference type="ChEBI" id="CHEBI:57945"/>
        <dbReference type="EC" id="1.8.1.8"/>
    </reaction>
</comment>
<keyword evidence="11" id="KW-1185">Reference proteome</keyword>
<dbReference type="Pfam" id="PF03107">
    <property type="entry name" value="C1_2"/>
    <property type="match status" value="1"/>
</dbReference>
<feature type="domain" description="Thioredoxin" evidence="9">
    <location>
        <begin position="278"/>
        <end position="430"/>
    </location>
</feature>
<evidence type="ECO:0000313" key="11">
    <source>
        <dbReference type="Proteomes" id="UP000323000"/>
    </source>
</evidence>
<comment type="similarity">
    <text evidence="5">Belongs to the nucleoredoxin family.</text>
</comment>
<evidence type="ECO:0000256" key="5">
    <source>
        <dbReference type="ARBA" id="ARBA00025782"/>
    </source>
</evidence>
<evidence type="ECO:0000256" key="1">
    <source>
        <dbReference type="ARBA" id="ARBA00012612"/>
    </source>
</evidence>
<accession>A0A5C7HHL2</accession>
<dbReference type="Pfam" id="PF13905">
    <property type="entry name" value="Thioredoxin_8"/>
    <property type="match status" value="3"/>
</dbReference>
<dbReference type="InterPro" id="IPR046349">
    <property type="entry name" value="C1-like_sf"/>
</dbReference>
<keyword evidence="2" id="KW-0677">Repeat</keyword>
<dbReference type="Proteomes" id="UP000323000">
    <property type="component" value="Chromosome 8"/>
</dbReference>
<proteinExistence type="inferred from homology"/>
<protein>
    <recommendedName>
        <fullName evidence="1">protein-disulfide reductase</fullName>
        <ecNumber evidence="1">1.8.1.8</ecNumber>
    </recommendedName>
</protein>
<organism evidence="10 11">
    <name type="scientific">Acer yangbiense</name>
    <dbReference type="NCBI Taxonomy" id="1000413"/>
    <lineage>
        <taxon>Eukaryota</taxon>
        <taxon>Viridiplantae</taxon>
        <taxon>Streptophyta</taxon>
        <taxon>Embryophyta</taxon>
        <taxon>Tracheophyta</taxon>
        <taxon>Spermatophyta</taxon>
        <taxon>Magnoliopsida</taxon>
        <taxon>eudicotyledons</taxon>
        <taxon>Gunneridae</taxon>
        <taxon>Pentapetalae</taxon>
        <taxon>rosids</taxon>
        <taxon>malvids</taxon>
        <taxon>Sapindales</taxon>
        <taxon>Sapindaceae</taxon>
        <taxon>Hippocastanoideae</taxon>
        <taxon>Acereae</taxon>
        <taxon>Acer</taxon>
    </lineage>
</organism>
<sequence>MADGGSSVSQTIDGGDSHDIQSLLSSSERDFLVRNNGDQSLSSPMPDAAVLNAAKVENRTAGTSNRQFRPANRQGGTNFDNRRKNKPRPHCDYCDRDGHFRATCYKLHGFPPKQVESPAHQANQSISLPKSDETSMVKINSLKGKKIGLYFSASWCGPCRRFTPTLVEVYNELSPTSDFEVIFVSRDKDDTSFNEYFSKMPWLAIPFSDSETRDHLNALFKVRGIPNLVLLDDNGKVSSDGGVRLIKEYGTEGYPFTTEKIKELKEREEIAKREQSLKSVLVTHSRDYVVSSDGKKVPVAELEGKTVGLYFSASSYKASTDFTPKLVEVYEKLKDKGENFEIVLISLDDDEESFKKDLGSMPWLALPCKDKNCQKLVLYFELSTLPTVVIIGPDGKTLHSNVAETIEEHGIEAFPFTPEKFVELAAIVKAREEAQTLESVLVSRDQDFVIAKDGSQIPVSDLVGKNILLYFSAHWCPPCRAFLPKLIEAYHKIKAKDEAFEVVFISSDKDQSSFNDFFSGMPWLALPFGDARKASLSRKFKVRGIPMLIAIGPTGRTVSLEARDMIASHGADAYPFTEETLKELEKKYDEMAKGWPEKLKHALHEEHELVLSRHRNYYCGGCNEEGHTWAFYCNKCEFHLHPKCALEENKETKEDEAKEQNPTKEGWKCDGDVCKKA</sequence>
<gene>
    <name evidence="10" type="ORF">EZV62_017601</name>
</gene>
<dbReference type="AlphaFoldDB" id="A0A5C7HHL2"/>
<name>A0A5C7HHL2_9ROSI</name>
<evidence type="ECO:0000256" key="7">
    <source>
        <dbReference type="ARBA" id="ARBA00047804"/>
    </source>
</evidence>
<dbReference type="PROSITE" id="PS51352">
    <property type="entry name" value="THIOREDOXIN_2"/>
    <property type="match status" value="3"/>
</dbReference>
<dbReference type="GO" id="GO:0004791">
    <property type="term" value="F:thioredoxin-disulfide reductase (NADPH) activity"/>
    <property type="evidence" value="ECO:0007669"/>
    <property type="project" value="InterPro"/>
</dbReference>
<comment type="catalytic activity">
    <reaction evidence="7">
        <text>[protein]-dithiol + NADP(+) = [protein]-disulfide + NADPH + H(+)</text>
        <dbReference type="Rhea" id="RHEA:18753"/>
        <dbReference type="Rhea" id="RHEA-COMP:10593"/>
        <dbReference type="Rhea" id="RHEA-COMP:10594"/>
        <dbReference type="ChEBI" id="CHEBI:15378"/>
        <dbReference type="ChEBI" id="CHEBI:29950"/>
        <dbReference type="ChEBI" id="CHEBI:50058"/>
        <dbReference type="ChEBI" id="CHEBI:57783"/>
        <dbReference type="ChEBI" id="CHEBI:58349"/>
        <dbReference type="EC" id="1.8.1.8"/>
    </reaction>
</comment>
<evidence type="ECO:0000256" key="2">
    <source>
        <dbReference type="ARBA" id="ARBA00022737"/>
    </source>
</evidence>
<comment type="caution">
    <text evidence="10">The sequence shown here is derived from an EMBL/GenBank/DDBJ whole genome shotgun (WGS) entry which is preliminary data.</text>
</comment>
<dbReference type="InterPro" id="IPR004146">
    <property type="entry name" value="DC1"/>
</dbReference>
<feature type="region of interest" description="Disordered" evidence="8">
    <location>
        <begin position="649"/>
        <end position="677"/>
    </location>
</feature>